<organism evidence="2 3">
    <name type="scientific">Streptomyces olivaceiscleroticus</name>
    <dbReference type="NCBI Taxonomy" id="68245"/>
    <lineage>
        <taxon>Bacteria</taxon>
        <taxon>Bacillati</taxon>
        <taxon>Actinomycetota</taxon>
        <taxon>Actinomycetes</taxon>
        <taxon>Kitasatosporales</taxon>
        <taxon>Streptomycetaceae</taxon>
        <taxon>Streptomyces</taxon>
    </lineage>
</organism>
<dbReference type="PROSITE" id="PS50943">
    <property type="entry name" value="HTH_CROC1"/>
    <property type="match status" value="1"/>
</dbReference>
<dbReference type="SUPFAM" id="SSF47413">
    <property type="entry name" value="lambda repressor-like DNA-binding domains"/>
    <property type="match status" value="1"/>
</dbReference>
<protein>
    <recommendedName>
        <fullName evidence="1">HTH cro/C1-type domain-containing protein</fullName>
    </recommendedName>
</protein>
<dbReference type="CDD" id="cd00093">
    <property type="entry name" value="HTH_XRE"/>
    <property type="match status" value="1"/>
</dbReference>
<gene>
    <name evidence="2" type="ORF">GCM10010361_77910</name>
</gene>
<comment type="caution">
    <text evidence="2">The sequence shown here is derived from an EMBL/GenBank/DDBJ whole genome shotgun (WGS) entry which is preliminary data.</text>
</comment>
<dbReference type="InterPro" id="IPR027910">
    <property type="entry name" value="YdiL_sf"/>
</dbReference>
<evidence type="ECO:0000313" key="3">
    <source>
        <dbReference type="Proteomes" id="UP001500909"/>
    </source>
</evidence>
<dbReference type="InterPro" id="IPR001387">
    <property type="entry name" value="Cro/C1-type_HTH"/>
</dbReference>
<dbReference type="InterPro" id="IPR010982">
    <property type="entry name" value="Lambda_DNA-bd_dom_sf"/>
</dbReference>
<keyword evidence="3" id="KW-1185">Reference proteome</keyword>
<dbReference type="RefSeq" id="WP_346100420.1">
    <property type="nucleotide sequence ID" value="NZ_BAAABY010000070.1"/>
</dbReference>
<proteinExistence type="predicted"/>
<dbReference type="EMBL" id="BAAABY010000070">
    <property type="protein sequence ID" value="GAA0500841.1"/>
    <property type="molecule type" value="Genomic_DNA"/>
</dbReference>
<accession>A0ABN1BMY2</accession>
<reference evidence="2 3" key="1">
    <citation type="journal article" date="2019" name="Int. J. Syst. Evol. Microbiol.">
        <title>The Global Catalogue of Microorganisms (GCM) 10K type strain sequencing project: providing services to taxonomists for standard genome sequencing and annotation.</title>
        <authorList>
            <consortium name="The Broad Institute Genomics Platform"/>
            <consortium name="The Broad Institute Genome Sequencing Center for Infectious Disease"/>
            <person name="Wu L."/>
            <person name="Ma J."/>
        </authorList>
    </citation>
    <scope>NUCLEOTIDE SEQUENCE [LARGE SCALE GENOMIC DNA]</scope>
    <source>
        <strain evidence="2 3">JCM 4805</strain>
    </source>
</reference>
<dbReference type="Gene3D" id="1.10.3100.10">
    <property type="entry name" value="Putative cytoplasmic protein"/>
    <property type="match status" value="1"/>
</dbReference>
<name>A0ABN1BMY2_9ACTN</name>
<evidence type="ECO:0000313" key="2">
    <source>
        <dbReference type="EMBL" id="GAA0500841.1"/>
    </source>
</evidence>
<sequence>MSETTSVQIVECTDPTELYCHYDGELDMQPAYIELDLKAGKLYADYNAEIGSGIPFSVYHGFDRRYGIPVLTAEAANRVLREIAPIADRILADWEEEWDGNNMVAVLGEDAQAAEEEIQEKLGLPTEEGFYDVDPNQGFDDSDLVIEWDVDGATSGAEVDEYDITADTTDARLKEIEKQIADELVDCGPGGVTVLYGVDDYLKRLRDDLADEDPLTAAEVRIAREYLGLTGDKMAEKLGVNPRTLRSWEQGRDPIPGRLRPEIAELKAATDAAVAKLVAGLEDADDNTLITYQTDEEYKEAIRGTSWTEGWYSWSASWHRRVCARAAEQTGAHIDYAETD</sequence>
<feature type="domain" description="HTH cro/C1-type" evidence="1">
    <location>
        <begin position="220"/>
        <end position="252"/>
    </location>
</feature>
<dbReference type="Proteomes" id="UP001500909">
    <property type="component" value="Unassembled WGS sequence"/>
</dbReference>
<evidence type="ECO:0000259" key="1">
    <source>
        <dbReference type="PROSITE" id="PS50943"/>
    </source>
</evidence>